<evidence type="ECO:0000313" key="1">
    <source>
        <dbReference type="EMBL" id="SMX74748.1"/>
    </source>
</evidence>
<gene>
    <name evidence="1" type="ORF">BI49514_00958</name>
</gene>
<accession>A0A2H1IHT1</accession>
<keyword evidence="2" id="KW-1185">Reference proteome</keyword>
<evidence type="ECO:0000313" key="2">
    <source>
        <dbReference type="Proteomes" id="UP000234382"/>
    </source>
</evidence>
<evidence type="ECO:0008006" key="3">
    <source>
        <dbReference type="Google" id="ProtNLM"/>
    </source>
</evidence>
<protein>
    <recommendedName>
        <fullName evidence="3">Phage tail protein</fullName>
    </recommendedName>
</protein>
<dbReference type="AlphaFoldDB" id="A0A2H1IHT1"/>
<dbReference type="RefSeq" id="WP_101544761.1">
    <property type="nucleotide sequence ID" value="NZ_FXYX01000004.1"/>
</dbReference>
<organism evidence="1 2">
    <name type="scientific">Brevibacterium iodinum ATCC 49514</name>
    <dbReference type="NCBI Taxonomy" id="1255616"/>
    <lineage>
        <taxon>Bacteria</taxon>
        <taxon>Bacillati</taxon>
        <taxon>Actinomycetota</taxon>
        <taxon>Actinomycetes</taxon>
        <taxon>Micrococcales</taxon>
        <taxon>Brevibacteriaceae</taxon>
        <taxon>Brevibacterium</taxon>
    </lineage>
</organism>
<proteinExistence type="predicted"/>
<sequence>MPFEAVSFTEVSTEGLESSPVAEALAGLRANEARYFSDKYKHTFTVAPAAEAQDVLDWVEEILVSEREIVPTSPALEISINDIDGIYWVHVLYQSGLAINVLWTLADDGKRAVGFKLSEGMDVPPELSAFKFARPKSKLAGEIRGSFFKIKGDPLP</sequence>
<dbReference type="EMBL" id="FXYX01000004">
    <property type="protein sequence ID" value="SMX74748.1"/>
    <property type="molecule type" value="Genomic_DNA"/>
</dbReference>
<name>A0A2H1IHT1_9MICO</name>
<dbReference type="Proteomes" id="UP000234382">
    <property type="component" value="Unassembled WGS sequence"/>
</dbReference>
<reference evidence="2" key="1">
    <citation type="submission" date="2017-03" db="EMBL/GenBank/DDBJ databases">
        <authorList>
            <person name="Monnet C."/>
        </authorList>
    </citation>
    <scope>NUCLEOTIDE SEQUENCE [LARGE SCALE GENOMIC DNA]</scope>
    <source>
        <strain evidence="2">ATCC 49514</strain>
    </source>
</reference>